<dbReference type="InterPro" id="IPR002492">
    <property type="entry name" value="Transposase_Tc1-like"/>
</dbReference>
<name>A0ABQ8TEM0_PERAM</name>
<comment type="function">
    <text evidence="8">Functions in the biosynthesis of the anionic phospholipids phosphatidylglycerol and cardiolipin.</text>
</comment>
<dbReference type="Gene3D" id="3.30.870.10">
    <property type="entry name" value="Endonuclease Chain A"/>
    <property type="match status" value="2"/>
</dbReference>
<dbReference type="SUPFAM" id="SSF46689">
    <property type="entry name" value="Homeodomain-like"/>
    <property type="match status" value="1"/>
</dbReference>
<keyword evidence="5 8" id="KW-0443">Lipid metabolism</keyword>
<evidence type="ECO:0000313" key="11">
    <source>
        <dbReference type="Proteomes" id="UP001148838"/>
    </source>
</evidence>
<dbReference type="InterPro" id="IPR016270">
    <property type="entry name" value="PGS1"/>
</dbReference>
<organism evidence="10 11">
    <name type="scientific">Periplaneta americana</name>
    <name type="common">American cockroach</name>
    <name type="synonym">Blatta americana</name>
    <dbReference type="NCBI Taxonomy" id="6978"/>
    <lineage>
        <taxon>Eukaryota</taxon>
        <taxon>Metazoa</taxon>
        <taxon>Ecdysozoa</taxon>
        <taxon>Arthropoda</taxon>
        <taxon>Hexapoda</taxon>
        <taxon>Insecta</taxon>
        <taxon>Pterygota</taxon>
        <taxon>Neoptera</taxon>
        <taxon>Polyneoptera</taxon>
        <taxon>Dictyoptera</taxon>
        <taxon>Blattodea</taxon>
        <taxon>Blattoidea</taxon>
        <taxon>Blattidae</taxon>
        <taxon>Blattinae</taxon>
        <taxon>Periplaneta</taxon>
    </lineage>
</organism>
<evidence type="ECO:0000256" key="3">
    <source>
        <dbReference type="ARBA" id="ARBA00022679"/>
    </source>
</evidence>
<dbReference type="Gene3D" id="3.30.420.10">
    <property type="entry name" value="Ribonuclease H-like superfamily/Ribonuclease H"/>
    <property type="match status" value="1"/>
</dbReference>
<comment type="pathway">
    <text evidence="8">Phospholipid metabolism; phosphatidylglycerol biosynthesis; phosphatidylglycerol from CDP-diacylglycerol: step 1/2.</text>
</comment>
<keyword evidence="2 8" id="KW-0444">Lipid biosynthesis</keyword>
<keyword evidence="6 8" id="KW-0594">Phospholipid biosynthesis</keyword>
<evidence type="ECO:0000256" key="6">
    <source>
        <dbReference type="ARBA" id="ARBA00023209"/>
    </source>
</evidence>
<evidence type="ECO:0000256" key="4">
    <source>
        <dbReference type="ARBA" id="ARBA00022737"/>
    </source>
</evidence>
<keyword evidence="8" id="KW-0547">Nucleotide-binding</keyword>
<dbReference type="PANTHER" id="PTHR12586:SF1">
    <property type="entry name" value="CDP-DIACYLGLYCEROL--GLYCEROL-3-PHOSPHATE 3-PHOSPHATIDYLTRANSFERASE, MITOCHONDRIAL"/>
    <property type="match status" value="1"/>
</dbReference>
<evidence type="ECO:0000313" key="10">
    <source>
        <dbReference type="EMBL" id="KAJ4444394.1"/>
    </source>
</evidence>
<evidence type="ECO:0000256" key="7">
    <source>
        <dbReference type="ARBA" id="ARBA00023264"/>
    </source>
</evidence>
<gene>
    <name evidence="10" type="ORF">ANN_06186</name>
</gene>
<keyword evidence="3 8" id="KW-0808">Transferase</keyword>
<evidence type="ECO:0000256" key="8">
    <source>
        <dbReference type="RuleBase" id="RU365024"/>
    </source>
</evidence>
<comment type="subcellular location">
    <subcellularLocation>
        <location evidence="8">Mitochondrion</location>
    </subcellularLocation>
    <subcellularLocation>
        <location evidence="1">Nucleus</location>
    </subcellularLocation>
</comment>
<sequence>MYLYARFSGGDLIKISIKTKMDVFRRLSVILQKPDVISPDGDSTFSQEAHKKLNISQEFDSLGFTWLHTFAPCFPVDGNKVTVIHEPNIFYKTVVERCRTAKRRITLASLYLGTGHLEEQLVAAISENLRASGDQLKVKVLLDHTRGSRGEPNSRRMLLPLLNKYKDLCQVSLYHTPVLRGLLHRLMPERYNEVLGLQHMKVYLFDDSLLISGPTDSTKVVALIEDGNSQRYVAAVLGIPQSTIQRVYHCFRETGGYSRRPGSGRKRVTSAHDDHFIVLNTLRDRHSAAVETRRALQEIRQVSVSERTVRKHLDESGLKSRRPAKGPELLQQHHVERLCFAHNHANWNLGECSRVSFQGGSVMVWDGILYEVRTELVFINGGALTAPRYIEEVLIEHVVPYVPLIGEELLLMHAAKIVDEFLHDVGLNRMAWPARSPDINPIEHVWGMPGKRSYLSYRANLSNDYFTNRQDRYVLIEDCGPLADFYDGLVSRVSEFSLQLDQGDQVHLHSSWKYHPYKGKKGEFKSAAKDRVWSYISSTMTQQQNHGISDAPQSGRPSTSEETIMYQYPESNSRQGNFFDNEDALQTWLDDFFHSKPADFFRCTGDTWIFPLVEMGQLGLHQDSCVTKKMFETALPGSIIHLATGYFNLTQEYTISIINHSAASFNILMAHPTANGFLGAQGPAGGIPAAYTLLASAFFKQHQISGQEQRIQMAEFQKKGWTYHAKGLWYTLPSQNLPILTLVGSPNFGNRSVCRDLETQIAIVTKNPKLQQNLLEERERLYASSTPFTSETLSQPDRKYAPLWVHMAVRLFRNLL</sequence>
<keyword evidence="4" id="KW-0677">Repeat</keyword>
<feature type="domain" description="Transposase Tc1-like" evidence="9">
    <location>
        <begin position="277"/>
        <end position="346"/>
    </location>
</feature>
<evidence type="ECO:0000256" key="2">
    <source>
        <dbReference type="ARBA" id="ARBA00022516"/>
    </source>
</evidence>
<protein>
    <recommendedName>
        <fullName evidence="8">CDP-diacylglycerol--glycerol-3-phosphate 3-phosphatidyltransferase</fullName>
        <ecNumber evidence="8">2.7.8.5</ecNumber>
    </recommendedName>
</protein>
<evidence type="ECO:0000259" key="9">
    <source>
        <dbReference type="Pfam" id="PF01498"/>
    </source>
</evidence>
<dbReference type="Proteomes" id="UP001148838">
    <property type="component" value="Unassembled WGS sequence"/>
</dbReference>
<dbReference type="EC" id="2.7.8.5" evidence="8"/>
<keyword evidence="11" id="KW-1185">Reference proteome</keyword>
<keyword evidence="8" id="KW-0496">Mitochondrion</keyword>
<comment type="caution">
    <text evidence="10">The sequence shown here is derived from an EMBL/GenBank/DDBJ whole genome shotgun (WGS) entry which is preliminary data.</text>
</comment>
<dbReference type="EMBL" id="JAJSOF020000011">
    <property type="protein sequence ID" value="KAJ4444394.1"/>
    <property type="molecule type" value="Genomic_DNA"/>
</dbReference>
<comment type="catalytic activity">
    <reaction evidence="8">
        <text>a CDP-1,2-diacyl-sn-glycerol + sn-glycerol 3-phosphate = a 1,2-diacyl-sn-glycero-3-phospho-(1'-sn-glycero-3'-phosphate) + CMP + H(+)</text>
        <dbReference type="Rhea" id="RHEA:12593"/>
        <dbReference type="ChEBI" id="CHEBI:15378"/>
        <dbReference type="ChEBI" id="CHEBI:57597"/>
        <dbReference type="ChEBI" id="CHEBI:58332"/>
        <dbReference type="ChEBI" id="CHEBI:60110"/>
        <dbReference type="ChEBI" id="CHEBI:60377"/>
        <dbReference type="EC" id="2.7.8.5"/>
    </reaction>
</comment>
<keyword evidence="7 8" id="KW-1208">Phospholipid metabolism</keyword>
<dbReference type="InterPro" id="IPR036397">
    <property type="entry name" value="RNaseH_sf"/>
</dbReference>
<accession>A0ABQ8TEM0</accession>
<dbReference type="SUPFAM" id="SSF56024">
    <property type="entry name" value="Phospholipase D/nuclease"/>
    <property type="match status" value="1"/>
</dbReference>
<dbReference type="Pfam" id="PF01498">
    <property type="entry name" value="HTH_Tnp_Tc3_2"/>
    <property type="match status" value="1"/>
</dbReference>
<dbReference type="CDD" id="cd09137">
    <property type="entry name" value="PLDc_PGS1_euk_2"/>
    <property type="match status" value="1"/>
</dbReference>
<evidence type="ECO:0000256" key="5">
    <source>
        <dbReference type="ARBA" id="ARBA00023098"/>
    </source>
</evidence>
<reference evidence="10 11" key="1">
    <citation type="journal article" date="2022" name="Allergy">
        <title>Genome assembly and annotation of Periplaneta americana reveal a comprehensive cockroach allergen profile.</title>
        <authorList>
            <person name="Wang L."/>
            <person name="Xiong Q."/>
            <person name="Saelim N."/>
            <person name="Wang L."/>
            <person name="Nong W."/>
            <person name="Wan A.T."/>
            <person name="Shi M."/>
            <person name="Liu X."/>
            <person name="Cao Q."/>
            <person name="Hui J.H.L."/>
            <person name="Sookrung N."/>
            <person name="Leung T.F."/>
            <person name="Tungtrongchitr A."/>
            <person name="Tsui S.K.W."/>
        </authorList>
    </citation>
    <scope>NUCLEOTIDE SEQUENCE [LARGE SCALE GENOMIC DNA]</scope>
    <source>
        <strain evidence="10">PWHHKU_190912</strain>
    </source>
</reference>
<comment type="similarity">
    <text evidence="8">Belongs to the CDP-alcohol phosphatidyltransferase class-II family.</text>
</comment>
<evidence type="ECO:0000256" key="1">
    <source>
        <dbReference type="ARBA" id="ARBA00004123"/>
    </source>
</evidence>
<dbReference type="InterPro" id="IPR009057">
    <property type="entry name" value="Homeodomain-like_sf"/>
</dbReference>
<proteinExistence type="inferred from homology"/>
<dbReference type="PANTHER" id="PTHR12586">
    <property type="entry name" value="CDP-DIACYLGLYCEROL--SERINE O-PHOSPHATIDYLTRANSFERASE"/>
    <property type="match status" value="1"/>
</dbReference>
<keyword evidence="8" id="KW-0067">ATP-binding</keyword>